<dbReference type="OrthoDB" id="5103861at2759"/>
<sequence>MKAFFFIAALISAPALGQSLDSLPACAQTCALNAVGGSGCSDTDITCICLSATFISSYGSCIATSCTTTDAAAAQSFAVQFCAAAGVTVGHPTNLSG</sequence>
<proteinExistence type="inferred from homology"/>
<dbReference type="EMBL" id="FMJY01000008">
    <property type="protein sequence ID" value="SCO89000.1"/>
    <property type="molecule type" value="Genomic_DNA"/>
</dbReference>
<feature type="chain" id="PRO_5013796655" description="CFEM domain-containing protein" evidence="16">
    <location>
        <begin position="18"/>
        <end position="97"/>
    </location>
</feature>
<keyword evidence="9 16" id="KW-0732">Signal</keyword>
<comment type="similarity">
    <text evidence="3">Belongs to the RBT5 family.</text>
</comment>
<dbReference type="PANTHER" id="PTHR37928">
    <property type="entry name" value="CFEM DOMAIN PROTEIN (AFU_ORTHOLOGUE AFUA_6G14090)"/>
    <property type="match status" value="1"/>
</dbReference>
<keyword evidence="6 15" id="KW-0349">Heme</keyword>
<dbReference type="GO" id="GO:0046872">
    <property type="term" value="F:metal ion binding"/>
    <property type="evidence" value="ECO:0007669"/>
    <property type="project" value="UniProtKB-UniRule"/>
</dbReference>
<name>A0A2H3TW42_FUSOX</name>
<feature type="disulfide bond" evidence="15">
    <location>
        <begin position="49"/>
        <end position="82"/>
    </location>
</feature>
<evidence type="ECO:0000256" key="10">
    <source>
        <dbReference type="ARBA" id="ARBA00023004"/>
    </source>
</evidence>
<comment type="subcellular location">
    <subcellularLocation>
        <location evidence="1">Cell membrane</location>
        <topology evidence="1">Lipid-anchor</topology>
        <topology evidence="1">GPI-anchor</topology>
    </subcellularLocation>
    <subcellularLocation>
        <location evidence="2">Secreted</location>
    </subcellularLocation>
</comment>
<evidence type="ECO:0000256" key="12">
    <source>
        <dbReference type="ARBA" id="ARBA00023157"/>
    </source>
</evidence>
<dbReference type="SMART" id="SM00747">
    <property type="entry name" value="CFEM"/>
    <property type="match status" value="1"/>
</dbReference>
<dbReference type="PROSITE" id="PS52012">
    <property type="entry name" value="CFEM"/>
    <property type="match status" value="1"/>
</dbReference>
<evidence type="ECO:0000256" key="14">
    <source>
        <dbReference type="ARBA" id="ARBA00023288"/>
    </source>
</evidence>
<keyword evidence="11" id="KW-0472">Membrane</keyword>
<dbReference type="InterPro" id="IPR051735">
    <property type="entry name" value="CFEM_domain"/>
</dbReference>
<evidence type="ECO:0000256" key="1">
    <source>
        <dbReference type="ARBA" id="ARBA00004609"/>
    </source>
</evidence>
<feature type="disulfide bond" evidence="15">
    <location>
        <begin position="26"/>
        <end position="66"/>
    </location>
</feature>
<evidence type="ECO:0000256" key="5">
    <source>
        <dbReference type="ARBA" id="ARBA00022525"/>
    </source>
</evidence>
<keyword evidence="8 15" id="KW-0479">Metal-binding</keyword>
<feature type="disulfide bond" evidence="15">
    <location>
        <begin position="40"/>
        <end position="47"/>
    </location>
</feature>
<evidence type="ECO:0000313" key="19">
    <source>
        <dbReference type="Proteomes" id="UP000219369"/>
    </source>
</evidence>
<keyword evidence="10 15" id="KW-0408">Iron</keyword>
<dbReference type="InterPro" id="IPR008427">
    <property type="entry name" value="Extracellular_membr_CFEM_dom"/>
</dbReference>
<dbReference type="GO" id="GO:0005886">
    <property type="term" value="C:plasma membrane"/>
    <property type="evidence" value="ECO:0007669"/>
    <property type="project" value="UniProtKB-SubCell"/>
</dbReference>
<evidence type="ECO:0000256" key="7">
    <source>
        <dbReference type="ARBA" id="ARBA00022622"/>
    </source>
</evidence>
<evidence type="ECO:0000256" key="4">
    <source>
        <dbReference type="ARBA" id="ARBA00022475"/>
    </source>
</evidence>
<keyword evidence="7" id="KW-0336">GPI-anchor</keyword>
<evidence type="ECO:0000256" key="8">
    <source>
        <dbReference type="ARBA" id="ARBA00022723"/>
    </source>
</evidence>
<evidence type="ECO:0000256" key="9">
    <source>
        <dbReference type="ARBA" id="ARBA00022729"/>
    </source>
</evidence>
<evidence type="ECO:0000256" key="2">
    <source>
        <dbReference type="ARBA" id="ARBA00004613"/>
    </source>
</evidence>
<keyword evidence="13" id="KW-0325">Glycoprotein</keyword>
<dbReference type="Proteomes" id="UP000219369">
    <property type="component" value="Unassembled WGS sequence"/>
</dbReference>
<dbReference type="PANTHER" id="PTHR37928:SF2">
    <property type="entry name" value="GPI ANCHORED CFEM DOMAIN PROTEIN (AFU_ORTHOLOGUE AFUA_6G10580)"/>
    <property type="match status" value="1"/>
</dbReference>
<evidence type="ECO:0000256" key="13">
    <source>
        <dbReference type="ARBA" id="ARBA00023180"/>
    </source>
</evidence>
<dbReference type="GO" id="GO:0098552">
    <property type="term" value="C:side of membrane"/>
    <property type="evidence" value="ECO:0007669"/>
    <property type="project" value="UniProtKB-KW"/>
</dbReference>
<evidence type="ECO:0000259" key="17">
    <source>
        <dbReference type="PROSITE" id="PS52012"/>
    </source>
</evidence>
<feature type="binding site" description="axial binding residue" evidence="15">
    <location>
        <position position="44"/>
    </location>
    <ligand>
        <name>heme</name>
        <dbReference type="ChEBI" id="CHEBI:30413"/>
    </ligand>
    <ligandPart>
        <name>Fe</name>
        <dbReference type="ChEBI" id="CHEBI:18248"/>
    </ligandPart>
</feature>
<accession>A0A2H3TW42</accession>
<gene>
    <name evidence="18" type="ORF">FRV6_13128</name>
</gene>
<organism evidence="18 19">
    <name type="scientific">Fusarium oxysporum</name>
    <name type="common">Fusarium vascular wilt</name>
    <dbReference type="NCBI Taxonomy" id="5507"/>
    <lineage>
        <taxon>Eukaryota</taxon>
        <taxon>Fungi</taxon>
        <taxon>Dikarya</taxon>
        <taxon>Ascomycota</taxon>
        <taxon>Pezizomycotina</taxon>
        <taxon>Sordariomycetes</taxon>
        <taxon>Hypocreomycetidae</taxon>
        <taxon>Hypocreales</taxon>
        <taxon>Nectriaceae</taxon>
        <taxon>Fusarium</taxon>
        <taxon>Fusarium oxysporum species complex</taxon>
    </lineage>
</organism>
<keyword evidence="12 15" id="KW-1015">Disulfide bond</keyword>
<keyword evidence="5" id="KW-0964">Secreted</keyword>
<feature type="signal peptide" evidence="16">
    <location>
        <begin position="1"/>
        <end position="17"/>
    </location>
</feature>
<evidence type="ECO:0000256" key="6">
    <source>
        <dbReference type="ARBA" id="ARBA00022617"/>
    </source>
</evidence>
<dbReference type="VEuPathDB" id="FungiDB:FOC1_g10000655"/>
<evidence type="ECO:0000256" key="16">
    <source>
        <dbReference type="SAM" id="SignalP"/>
    </source>
</evidence>
<feature type="disulfide bond" evidence="15">
    <location>
        <begin position="30"/>
        <end position="61"/>
    </location>
</feature>
<dbReference type="AlphaFoldDB" id="A0A2H3TW42"/>
<keyword evidence="14" id="KW-0449">Lipoprotein</keyword>
<feature type="domain" description="CFEM" evidence="17">
    <location>
        <begin position="1"/>
        <end position="97"/>
    </location>
</feature>
<evidence type="ECO:0000256" key="11">
    <source>
        <dbReference type="ARBA" id="ARBA00023136"/>
    </source>
</evidence>
<keyword evidence="4" id="KW-1003">Cell membrane</keyword>
<evidence type="ECO:0000256" key="3">
    <source>
        <dbReference type="ARBA" id="ARBA00010031"/>
    </source>
</evidence>
<dbReference type="Pfam" id="PF05730">
    <property type="entry name" value="CFEM"/>
    <property type="match status" value="1"/>
</dbReference>
<evidence type="ECO:0000313" key="18">
    <source>
        <dbReference type="EMBL" id="SCO89000.1"/>
    </source>
</evidence>
<evidence type="ECO:0000256" key="15">
    <source>
        <dbReference type="PROSITE-ProRule" id="PRU01356"/>
    </source>
</evidence>
<protein>
    <recommendedName>
        <fullName evidence="17">CFEM domain-containing protein</fullName>
    </recommendedName>
</protein>
<reference evidence="19" key="1">
    <citation type="submission" date="2016-09" db="EMBL/GenBank/DDBJ databases">
        <authorList>
            <person name="Guldener U."/>
        </authorList>
    </citation>
    <scope>NUCLEOTIDE SEQUENCE [LARGE SCALE GENOMIC DNA]</scope>
    <source>
        <strain evidence="19">V64-1</strain>
    </source>
</reference>
<dbReference type="GO" id="GO:0005576">
    <property type="term" value="C:extracellular region"/>
    <property type="evidence" value="ECO:0007669"/>
    <property type="project" value="UniProtKB-SubCell"/>
</dbReference>